<proteinExistence type="predicted"/>
<organism evidence="1">
    <name type="scientific">freshwater metagenome</name>
    <dbReference type="NCBI Taxonomy" id="449393"/>
    <lineage>
        <taxon>unclassified sequences</taxon>
        <taxon>metagenomes</taxon>
        <taxon>ecological metagenomes</taxon>
    </lineage>
</organism>
<sequence>MNLDPPIGGSRRICRVHALGQDKADGVGRLGPGGMNNRRGHRNLLTLLISA</sequence>
<gene>
    <name evidence="1" type="ORF">UFOPK1684_00781</name>
</gene>
<accession>A0A6J6E7Z5</accession>
<dbReference type="AlphaFoldDB" id="A0A6J6E7Z5"/>
<protein>
    <submittedName>
        <fullName evidence="1">Unannotated protein</fullName>
    </submittedName>
</protein>
<reference evidence="1" key="1">
    <citation type="submission" date="2020-05" db="EMBL/GenBank/DDBJ databases">
        <authorList>
            <person name="Chiriac C."/>
            <person name="Salcher M."/>
            <person name="Ghai R."/>
            <person name="Kavagutti S V."/>
        </authorList>
    </citation>
    <scope>NUCLEOTIDE SEQUENCE</scope>
</reference>
<name>A0A6J6E7Z5_9ZZZZ</name>
<evidence type="ECO:0000313" key="1">
    <source>
        <dbReference type="EMBL" id="CAB4571946.1"/>
    </source>
</evidence>
<dbReference type="EMBL" id="CAEZTM010000031">
    <property type="protein sequence ID" value="CAB4571946.1"/>
    <property type="molecule type" value="Genomic_DNA"/>
</dbReference>